<accession>A0A0F5PM46</accession>
<sequence length="121" mass="14547">MGFLVEDDFLFMTLLYDFYGALLTDKQREIFEMYYLNDYSLGEISEILDISRQGVYDALKRAEDSLEFYEEKLGLVKKHQEMMKKIEKIKECIKLIKEREKDEEILKIIEDMARELEELNP</sequence>
<comment type="caution">
    <text evidence="5">The sequence shown here is derived from an EMBL/GenBank/DDBJ whole genome shotgun (WGS) entry which is preliminary data.</text>
</comment>
<feature type="coiled-coil region" evidence="4">
    <location>
        <begin position="52"/>
        <end position="119"/>
    </location>
</feature>
<dbReference type="InterPro" id="IPR036388">
    <property type="entry name" value="WH-like_DNA-bd_sf"/>
</dbReference>
<evidence type="ECO:0000313" key="5">
    <source>
        <dbReference type="EMBL" id="KKC29665.1"/>
    </source>
</evidence>
<evidence type="ECO:0000256" key="3">
    <source>
        <dbReference type="HAMAP-Rule" id="MF_00245"/>
    </source>
</evidence>
<evidence type="ECO:0000256" key="1">
    <source>
        <dbReference type="ARBA" id="ARBA00008720"/>
    </source>
</evidence>
<keyword evidence="4" id="KW-0175">Coiled coil</keyword>
<reference evidence="5 6" key="2">
    <citation type="journal article" date="2015" name="BMC Genomics">
        <title>Analysis of three genomes within the thermophilic bacterial species Caldanaerobacter subterraneus with a focus on carbon monoxide dehydrogenase evolution and hydrolase diversity.</title>
        <authorList>
            <person name="Sant'Anna F.H."/>
            <person name="Lebedinsky A.V."/>
            <person name="Sokolova T.G."/>
            <person name="Robb F.T."/>
            <person name="Gonzalez J.M."/>
        </authorList>
    </citation>
    <scope>NUCLEOTIDE SEQUENCE [LARGE SCALE GENOMIC DNA]</scope>
    <source>
        <strain evidence="5 6">DSM 12653</strain>
    </source>
</reference>
<dbReference type="NCBIfam" id="NF001071">
    <property type="entry name" value="PRK00118.2-1"/>
    <property type="match status" value="1"/>
</dbReference>
<dbReference type="HAMAP" id="MF_00245">
    <property type="entry name" value="UPF0122"/>
    <property type="match status" value="1"/>
</dbReference>
<dbReference type="Proteomes" id="UP000010146">
    <property type="component" value="Unassembled WGS sequence"/>
</dbReference>
<protein>
    <recommendedName>
        <fullName evidence="3">UPF0122 protein CDSM653_01384</fullName>
    </recommendedName>
</protein>
<evidence type="ECO:0000313" key="6">
    <source>
        <dbReference type="Proteomes" id="UP000010146"/>
    </source>
</evidence>
<dbReference type="InterPro" id="IPR054831">
    <property type="entry name" value="UPF0122_fam_protein"/>
</dbReference>
<comment type="similarity">
    <text evidence="1 3">Belongs to the UPF0122 family.</text>
</comment>
<proteinExistence type="inferred from homology"/>
<dbReference type="GO" id="GO:0003677">
    <property type="term" value="F:DNA binding"/>
    <property type="evidence" value="ECO:0007669"/>
    <property type="project" value="UniProtKB-KW"/>
</dbReference>
<gene>
    <name evidence="5" type="ORF">CDSM653_01384</name>
</gene>
<dbReference type="NCBIfam" id="NF045758">
    <property type="entry name" value="YlxM"/>
    <property type="match status" value="1"/>
</dbReference>
<dbReference type="InterPro" id="IPR013324">
    <property type="entry name" value="RNA_pol_sigma_r3/r4-like"/>
</dbReference>
<dbReference type="PANTHER" id="PTHR40083:SF1">
    <property type="entry name" value="UPF0122 PROTEIN YLXM"/>
    <property type="match status" value="1"/>
</dbReference>
<organism evidence="5 6">
    <name type="scientific">Caldanaerobacter subterraneus subsp. pacificus DSM 12653</name>
    <dbReference type="NCBI Taxonomy" id="391606"/>
    <lineage>
        <taxon>Bacteria</taxon>
        <taxon>Bacillati</taxon>
        <taxon>Bacillota</taxon>
        <taxon>Clostridia</taxon>
        <taxon>Thermoanaerobacterales</taxon>
        <taxon>Thermoanaerobacteraceae</taxon>
        <taxon>Caldanaerobacter</taxon>
    </lineage>
</organism>
<dbReference type="EMBL" id="ABXP02000075">
    <property type="protein sequence ID" value="KKC29665.1"/>
    <property type="molecule type" value="Genomic_DNA"/>
</dbReference>
<evidence type="ECO:0000256" key="2">
    <source>
        <dbReference type="ARBA" id="ARBA00024764"/>
    </source>
</evidence>
<reference evidence="6" key="3">
    <citation type="submission" date="2015-02" db="EMBL/GenBank/DDBJ databases">
        <title>Genome analysis of three genomes within the thermophilic hydrogenogenic bacterial species Caldanaerobacter subterraneus.</title>
        <authorList>
            <person name="Sant'Anna F.H."/>
            <person name="Lebedinsky A."/>
            <person name="Sokolova T."/>
            <person name="Robb F.T."/>
            <person name="Gonzalez J.M."/>
        </authorList>
    </citation>
    <scope>NUCLEOTIDE SEQUENCE [LARGE SCALE GENOMIC DNA]</scope>
    <source>
        <strain evidence="6">DSM 12653</strain>
    </source>
</reference>
<dbReference type="Gene3D" id="1.10.10.10">
    <property type="entry name" value="Winged helix-like DNA-binding domain superfamily/Winged helix DNA-binding domain"/>
    <property type="match status" value="1"/>
</dbReference>
<keyword evidence="5" id="KW-0238">DNA-binding</keyword>
<dbReference type="PANTHER" id="PTHR40083">
    <property type="entry name" value="UPF0122 PROTEIN CBO2450/CLC_2298"/>
    <property type="match status" value="1"/>
</dbReference>
<name>A0A0F5PM46_9THEO</name>
<comment type="function">
    <text evidence="2 3">Might take part in the signal recognition particle (SRP) pathway. This is inferred from the conservation of its genetic proximity to ftsY/ffh. May be a regulatory protein.</text>
</comment>
<dbReference type="SUPFAM" id="SSF88659">
    <property type="entry name" value="Sigma3 and sigma4 domains of RNA polymerase sigma factors"/>
    <property type="match status" value="1"/>
</dbReference>
<evidence type="ECO:0000256" key="4">
    <source>
        <dbReference type="SAM" id="Coils"/>
    </source>
</evidence>
<dbReference type="InterPro" id="IPR007394">
    <property type="entry name" value="UPF0122"/>
</dbReference>
<dbReference type="Pfam" id="PF04297">
    <property type="entry name" value="UPF0122"/>
    <property type="match status" value="1"/>
</dbReference>
<dbReference type="AlphaFoldDB" id="A0A0F5PM46"/>
<reference evidence="5 6" key="1">
    <citation type="submission" date="2008-07" db="EMBL/GenBank/DDBJ databases">
        <authorList>
            <person name="Gonzalez J."/>
            <person name="Sokolova T."/>
            <person name="Ferriera S."/>
            <person name="Johnson J."/>
            <person name="Kravitz S."/>
            <person name="Beeson K."/>
            <person name="Sutton G."/>
            <person name="Rogers Y.-H."/>
            <person name="Friedman R."/>
            <person name="Frazier M."/>
            <person name="Venter J.C."/>
        </authorList>
    </citation>
    <scope>NUCLEOTIDE SEQUENCE [LARGE SCALE GENOMIC DNA]</scope>
    <source>
        <strain evidence="5 6">DSM 12653</strain>
    </source>
</reference>